<proteinExistence type="predicted"/>
<dbReference type="HOGENOM" id="CLU_119130_0_0_1"/>
<feature type="chain" id="PRO_5003442043" evidence="1">
    <location>
        <begin position="19"/>
        <end position="139"/>
    </location>
</feature>
<dbReference type="Proteomes" id="UP000000709">
    <property type="component" value="Unassembled WGS sequence"/>
</dbReference>
<evidence type="ECO:0000313" key="3">
    <source>
        <dbReference type="Proteomes" id="UP000000709"/>
    </source>
</evidence>
<dbReference type="RefSeq" id="XP_007372734.1">
    <property type="nucleotide sequence ID" value="XM_007372672.1"/>
</dbReference>
<organism evidence="3">
    <name type="scientific">Spathaspora passalidarum (strain NRRL Y-27907 / 11-Y1)</name>
    <dbReference type="NCBI Taxonomy" id="619300"/>
    <lineage>
        <taxon>Eukaryota</taxon>
        <taxon>Fungi</taxon>
        <taxon>Dikarya</taxon>
        <taxon>Ascomycota</taxon>
        <taxon>Saccharomycotina</taxon>
        <taxon>Pichiomycetes</taxon>
        <taxon>Debaryomycetaceae</taxon>
        <taxon>Spathaspora</taxon>
    </lineage>
</organism>
<name>G3AGI3_SPAPN</name>
<gene>
    <name evidence="2" type="ORF">SPAPADRAFT_58548</name>
</gene>
<reference evidence="2 3" key="1">
    <citation type="journal article" date="2011" name="Proc. Natl. Acad. Sci. U.S.A.">
        <title>Comparative genomics of xylose-fermenting fungi for enhanced biofuel production.</title>
        <authorList>
            <person name="Wohlbach D.J."/>
            <person name="Kuo A."/>
            <person name="Sato T.K."/>
            <person name="Potts K.M."/>
            <person name="Salamov A.A."/>
            <person name="LaButti K.M."/>
            <person name="Sun H."/>
            <person name="Clum A."/>
            <person name="Pangilinan J.L."/>
            <person name="Lindquist E.A."/>
            <person name="Lucas S."/>
            <person name="Lapidus A."/>
            <person name="Jin M."/>
            <person name="Gunawan C."/>
            <person name="Balan V."/>
            <person name="Dale B.E."/>
            <person name="Jeffries T.W."/>
            <person name="Zinkel R."/>
            <person name="Barry K.W."/>
            <person name="Grigoriev I.V."/>
            <person name="Gasch A.P."/>
        </authorList>
    </citation>
    <scope>NUCLEOTIDE SEQUENCE [LARGE SCALE GENOMIC DNA]</scope>
    <source>
        <strain evidence="3">NRRL Y-27907 / 11-Y1</strain>
    </source>
</reference>
<dbReference type="OrthoDB" id="4026603at2759"/>
<feature type="signal peptide" evidence="1">
    <location>
        <begin position="1"/>
        <end position="18"/>
    </location>
</feature>
<sequence>MQYSSVVIGSALAASVLAAANNTLTITTQVTLTDYTTYCPEPTVLTITVCEEEEICSTKSIAVPVPGTITVTEPCIVETVYTTVCETTPSYGNSTSVLPTKAPATTVPPLTVTTYEGGAVKNMYGAFAGVAALAAAALM</sequence>
<dbReference type="eggNOG" id="ENOG502RQ2F">
    <property type="taxonomic scope" value="Eukaryota"/>
</dbReference>
<evidence type="ECO:0000313" key="2">
    <source>
        <dbReference type="EMBL" id="EGW35322.1"/>
    </source>
</evidence>
<evidence type="ECO:0000256" key="1">
    <source>
        <dbReference type="SAM" id="SignalP"/>
    </source>
</evidence>
<accession>G3AGI3</accession>
<protein>
    <submittedName>
        <fullName evidence="2">Uncharacterized protein</fullName>
    </submittedName>
</protein>
<keyword evidence="3" id="KW-1185">Reference proteome</keyword>
<dbReference type="FunCoup" id="G3AGI3">
    <property type="interactions" value="34"/>
</dbReference>
<dbReference type="EMBL" id="GL996499">
    <property type="protein sequence ID" value="EGW35322.1"/>
    <property type="molecule type" value="Genomic_DNA"/>
</dbReference>
<dbReference type="STRING" id="619300.G3AGI3"/>
<dbReference type="InParanoid" id="G3AGI3"/>
<dbReference type="AlphaFoldDB" id="G3AGI3"/>
<dbReference type="OMA" id="TVTEPCI"/>
<dbReference type="GeneID" id="18872501"/>
<keyword evidence="1" id="KW-0732">Signal</keyword>
<dbReference type="KEGG" id="spaa:SPAPADRAFT_58548"/>